<proteinExistence type="predicted"/>
<dbReference type="InterPro" id="IPR000669">
    <property type="entry name" value="Mannitol_DH"/>
</dbReference>
<accession>A0ABW3B056</accession>
<dbReference type="InterPro" id="IPR013131">
    <property type="entry name" value="Mannitol_DH_N"/>
</dbReference>
<dbReference type="Proteomes" id="UP001597012">
    <property type="component" value="Unassembled WGS sequence"/>
</dbReference>
<evidence type="ECO:0000259" key="4">
    <source>
        <dbReference type="Pfam" id="PF08125"/>
    </source>
</evidence>
<protein>
    <submittedName>
        <fullName evidence="5">Tagaturonate reductase</fullName>
    </submittedName>
</protein>
<comment type="caution">
    <text evidence="5">The sequence shown here is derived from an EMBL/GenBank/DDBJ whole genome shotgun (WGS) entry which is preliminary data.</text>
</comment>
<sequence>MKKLNRQCIGSPEKPPIKIIQFGEGNFLRAFVGNAIQELNKETGFNAGIAVVQPIPKGMVQQLKDQDGCYTLFCKGIKNGEVIAKKEIIANIVTTVNPYTAFENYLALAKEPELQFIISNTTEAGIAFDAADTANMCPPNSFPAKLTLLLYQRFIYFKGAMDKGPNIIPCELINHNADTLKKYVLKYTALWNLGDAFVTWLHDACSFHNSLVDRIVTGYPKDDLESYTSQLDYVDKLIVSAETFFLWVIEGNAALKSKLPFHKTSLDVNIVEDMQPYRTRKVRILNGAHTAMVPFSILHGNETVKESVDNVFTGSFIRTLVFEEIIPTLSMDKTALKTFANDVFDRFRNPFIKHRLASIALNSVSKFKVRVLPGILEYINLKKELPLRSVFAFACLLLFYKGTWRGKKLPVQDDEKVILELSKIWQSYNFEEVASRILSKTDFWGQDLNGIPGLAQALTTAIQYIEEEGIETGWVNFLNLYKTQNHAS</sequence>
<name>A0ABW3B056_9FLAO</name>
<keyword evidence="2" id="KW-0520">NAD</keyword>
<feature type="domain" description="Mannitol dehydrogenase C-terminal" evidence="4">
    <location>
        <begin position="273"/>
        <end position="464"/>
    </location>
</feature>
<dbReference type="SUPFAM" id="SSF51735">
    <property type="entry name" value="NAD(P)-binding Rossmann-fold domains"/>
    <property type="match status" value="1"/>
</dbReference>
<keyword evidence="6" id="KW-1185">Reference proteome</keyword>
<dbReference type="NCBIfam" id="NF002969">
    <property type="entry name" value="PRK03643.1"/>
    <property type="match status" value="1"/>
</dbReference>
<dbReference type="EMBL" id="JBHTHY010000003">
    <property type="protein sequence ID" value="MFD0796505.1"/>
    <property type="molecule type" value="Genomic_DNA"/>
</dbReference>
<dbReference type="Pfam" id="PF08125">
    <property type="entry name" value="Mannitol_dh_C"/>
    <property type="match status" value="1"/>
</dbReference>
<organism evidence="5 6">
    <name type="scientific">Maribacter chungangensis</name>
    <dbReference type="NCBI Taxonomy" id="1069117"/>
    <lineage>
        <taxon>Bacteria</taxon>
        <taxon>Pseudomonadati</taxon>
        <taxon>Bacteroidota</taxon>
        <taxon>Flavobacteriia</taxon>
        <taxon>Flavobacteriales</taxon>
        <taxon>Flavobacteriaceae</taxon>
        <taxon>Maribacter</taxon>
    </lineage>
</organism>
<dbReference type="InterPro" id="IPR036291">
    <property type="entry name" value="NAD(P)-bd_dom_sf"/>
</dbReference>
<dbReference type="PANTHER" id="PTHR30524">
    <property type="entry name" value="MANNITOL-1-PHOSPHATE 5-DEHYDROGENASE"/>
    <property type="match status" value="1"/>
</dbReference>
<evidence type="ECO:0000256" key="1">
    <source>
        <dbReference type="ARBA" id="ARBA00023002"/>
    </source>
</evidence>
<dbReference type="InterPro" id="IPR013328">
    <property type="entry name" value="6PGD_dom2"/>
</dbReference>
<evidence type="ECO:0000259" key="3">
    <source>
        <dbReference type="Pfam" id="PF01232"/>
    </source>
</evidence>
<dbReference type="PANTHER" id="PTHR30524:SF0">
    <property type="entry name" value="ALTRONATE OXIDOREDUCTASE-RELATED"/>
    <property type="match status" value="1"/>
</dbReference>
<dbReference type="InterPro" id="IPR013118">
    <property type="entry name" value="Mannitol_DH_C"/>
</dbReference>
<keyword evidence="1" id="KW-0560">Oxidoreductase</keyword>
<evidence type="ECO:0000313" key="5">
    <source>
        <dbReference type="EMBL" id="MFD0796505.1"/>
    </source>
</evidence>
<dbReference type="Gene3D" id="1.10.1040.10">
    <property type="entry name" value="N-(1-d-carboxylethyl)-l-norvaline Dehydrogenase, domain 2"/>
    <property type="match status" value="1"/>
</dbReference>
<reference evidence="6" key="1">
    <citation type="journal article" date="2019" name="Int. J. Syst. Evol. Microbiol.">
        <title>The Global Catalogue of Microorganisms (GCM) 10K type strain sequencing project: providing services to taxonomists for standard genome sequencing and annotation.</title>
        <authorList>
            <consortium name="The Broad Institute Genomics Platform"/>
            <consortium name="The Broad Institute Genome Sequencing Center for Infectious Disease"/>
            <person name="Wu L."/>
            <person name="Ma J."/>
        </authorList>
    </citation>
    <scope>NUCLEOTIDE SEQUENCE [LARGE SCALE GENOMIC DNA]</scope>
    <source>
        <strain evidence="6">CCUG 61948</strain>
    </source>
</reference>
<dbReference type="Pfam" id="PF01232">
    <property type="entry name" value="Mannitol_dh"/>
    <property type="match status" value="1"/>
</dbReference>
<dbReference type="SUPFAM" id="SSF48179">
    <property type="entry name" value="6-phosphogluconate dehydrogenase C-terminal domain-like"/>
    <property type="match status" value="1"/>
</dbReference>
<feature type="domain" description="Mannitol dehydrogenase N-terminal" evidence="3">
    <location>
        <begin position="18"/>
        <end position="258"/>
    </location>
</feature>
<evidence type="ECO:0000313" key="6">
    <source>
        <dbReference type="Proteomes" id="UP001597012"/>
    </source>
</evidence>
<dbReference type="RefSeq" id="WP_379932329.1">
    <property type="nucleotide sequence ID" value="NZ_JBHTHY010000003.1"/>
</dbReference>
<dbReference type="PRINTS" id="PR00084">
    <property type="entry name" value="MTLDHDRGNASE"/>
</dbReference>
<dbReference type="InterPro" id="IPR008927">
    <property type="entry name" value="6-PGluconate_DH-like_C_sf"/>
</dbReference>
<dbReference type="Gene3D" id="3.40.50.720">
    <property type="entry name" value="NAD(P)-binding Rossmann-like Domain"/>
    <property type="match status" value="1"/>
</dbReference>
<gene>
    <name evidence="5" type="ORF">ACFQZJ_03465</name>
</gene>
<evidence type="ECO:0000256" key="2">
    <source>
        <dbReference type="ARBA" id="ARBA00023027"/>
    </source>
</evidence>